<proteinExistence type="predicted"/>
<evidence type="ECO:0000313" key="3">
    <source>
        <dbReference type="EMBL" id="TMR42415.1"/>
    </source>
</evidence>
<dbReference type="Proteomes" id="UP000305238">
    <property type="component" value="Unassembled WGS sequence"/>
</dbReference>
<sequence>MTVLVAYASVHGSTRSIAERVGAVLTEHGERVEVRTMSSVRNADSYEAFVLGSAVHSRAWLDEATGFLERERNTLAERPVWLFSVGMPAALRGPWRGYGPKEEALLADDLHRMLAIREHRLFSGVFRREHIPLAGRLVCRLLGLRYGDYRDWPEIDAWATKIAGELKPPGSAPAAESAPRPGPP</sequence>
<protein>
    <submittedName>
        <fullName evidence="3">Flavodoxin</fullName>
    </submittedName>
</protein>
<dbReference type="PROSITE" id="PS50902">
    <property type="entry name" value="FLAVODOXIN_LIKE"/>
    <property type="match status" value="1"/>
</dbReference>
<feature type="compositionally biased region" description="Low complexity" evidence="1">
    <location>
        <begin position="168"/>
        <end position="184"/>
    </location>
</feature>
<evidence type="ECO:0000259" key="2">
    <source>
        <dbReference type="PROSITE" id="PS50902"/>
    </source>
</evidence>
<evidence type="ECO:0000313" key="4">
    <source>
        <dbReference type="Proteomes" id="UP000305238"/>
    </source>
</evidence>
<name>A0A5S4HAY4_9ACTN</name>
<gene>
    <name evidence="3" type="ORF">ETD96_00875</name>
</gene>
<dbReference type="InterPro" id="IPR026816">
    <property type="entry name" value="Flavodoxin_dom"/>
</dbReference>
<feature type="region of interest" description="Disordered" evidence="1">
    <location>
        <begin position="165"/>
        <end position="184"/>
    </location>
</feature>
<dbReference type="RefSeq" id="WP_138632397.1">
    <property type="nucleotide sequence ID" value="NZ_JASWDG010000005.1"/>
</dbReference>
<reference evidence="3 4" key="1">
    <citation type="submission" date="2019-05" db="EMBL/GenBank/DDBJ databases">
        <title>Draft genome sequence of Actinomadura geliboluensis A8036.</title>
        <authorList>
            <person name="Saricaoglu S."/>
            <person name="Isik K."/>
        </authorList>
    </citation>
    <scope>NUCLEOTIDE SEQUENCE [LARGE SCALE GENOMIC DNA]</scope>
    <source>
        <strain evidence="3 4">A8036</strain>
    </source>
</reference>
<keyword evidence="4" id="KW-1185">Reference proteome</keyword>
<evidence type="ECO:0000256" key="1">
    <source>
        <dbReference type="SAM" id="MobiDB-lite"/>
    </source>
</evidence>
<dbReference type="InterPro" id="IPR008254">
    <property type="entry name" value="Flavodoxin/NO_synth"/>
</dbReference>
<dbReference type="GO" id="GO:0010181">
    <property type="term" value="F:FMN binding"/>
    <property type="evidence" value="ECO:0007669"/>
    <property type="project" value="InterPro"/>
</dbReference>
<organism evidence="3 4">
    <name type="scientific">Actinomadura geliboluensis</name>
    <dbReference type="NCBI Taxonomy" id="882440"/>
    <lineage>
        <taxon>Bacteria</taxon>
        <taxon>Bacillati</taxon>
        <taxon>Actinomycetota</taxon>
        <taxon>Actinomycetes</taxon>
        <taxon>Streptosporangiales</taxon>
        <taxon>Thermomonosporaceae</taxon>
        <taxon>Actinomadura</taxon>
    </lineage>
</organism>
<accession>A0A5S4HAY4</accession>
<dbReference type="EMBL" id="VCKZ01000002">
    <property type="protein sequence ID" value="TMR42415.1"/>
    <property type="molecule type" value="Genomic_DNA"/>
</dbReference>
<dbReference type="OrthoDB" id="129384at2"/>
<feature type="domain" description="Flavodoxin-like" evidence="2">
    <location>
        <begin position="3"/>
        <end position="163"/>
    </location>
</feature>
<dbReference type="AlphaFoldDB" id="A0A5S4HAY4"/>
<dbReference type="Pfam" id="PF12724">
    <property type="entry name" value="Flavodoxin_5"/>
    <property type="match status" value="1"/>
</dbReference>
<dbReference type="SUPFAM" id="SSF52218">
    <property type="entry name" value="Flavoproteins"/>
    <property type="match status" value="1"/>
</dbReference>
<dbReference type="Gene3D" id="3.40.50.360">
    <property type="match status" value="1"/>
</dbReference>
<dbReference type="InterPro" id="IPR029039">
    <property type="entry name" value="Flavoprotein-like_sf"/>
</dbReference>
<comment type="caution">
    <text evidence="3">The sequence shown here is derived from an EMBL/GenBank/DDBJ whole genome shotgun (WGS) entry which is preliminary data.</text>
</comment>